<gene>
    <name evidence="3" type="ORF">B0H64DRAFT_462544</name>
</gene>
<feature type="compositionally biased region" description="Basic residues" evidence="1">
    <location>
        <begin position="289"/>
        <end position="300"/>
    </location>
</feature>
<feature type="region of interest" description="Disordered" evidence="1">
    <location>
        <begin position="400"/>
        <end position="420"/>
    </location>
</feature>
<dbReference type="PROSITE" id="PS50888">
    <property type="entry name" value="BHLH"/>
    <property type="match status" value="1"/>
</dbReference>
<dbReference type="InterPro" id="IPR011598">
    <property type="entry name" value="bHLH_dom"/>
</dbReference>
<dbReference type="Gene3D" id="4.10.280.10">
    <property type="entry name" value="Helix-loop-helix DNA-binding domain"/>
    <property type="match status" value="1"/>
</dbReference>
<feature type="compositionally biased region" description="Polar residues" evidence="1">
    <location>
        <begin position="203"/>
        <end position="212"/>
    </location>
</feature>
<accession>A0AAE0LQG7</accession>
<evidence type="ECO:0000259" key="2">
    <source>
        <dbReference type="PROSITE" id="PS50888"/>
    </source>
</evidence>
<dbReference type="GeneID" id="87844504"/>
<dbReference type="EMBL" id="JAUEPN010000005">
    <property type="protein sequence ID" value="KAK3294091.1"/>
    <property type="molecule type" value="Genomic_DNA"/>
</dbReference>
<feature type="region of interest" description="Disordered" evidence="1">
    <location>
        <begin position="256"/>
        <end position="322"/>
    </location>
</feature>
<comment type="caution">
    <text evidence="3">The sequence shown here is derived from an EMBL/GenBank/DDBJ whole genome shotgun (WGS) entry which is preliminary data.</text>
</comment>
<feature type="region of interest" description="Disordered" evidence="1">
    <location>
        <begin position="137"/>
        <end position="224"/>
    </location>
</feature>
<feature type="region of interest" description="Disordered" evidence="1">
    <location>
        <begin position="459"/>
        <end position="490"/>
    </location>
</feature>
<dbReference type="AlphaFoldDB" id="A0AAE0LQG7"/>
<dbReference type="GO" id="GO:0046983">
    <property type="term" value="F:protein dimerization activity"/>
    <property type="evidence" value="ECO:0007669"/>
    <property type="project" value="InterPro"/>
</dbReference>
<name>A0AAE0LQG7_9PEZI</name>
<proteinExistence type="predicted"/>
<reference evidence="3" key="2">
    <citation type="submission" date="2023-06" db="EMBL/GenBank/DDBJ databases">
        <authorList>
            <consortium name="Lawrence Berkeley National Laboratory"/>
            <person name="Haridas S."/>
            <person name="Hensen N."/>
            <person name="Bonometti L."/>
            <person name="Westerberg I."/>
            <person name="Brannstrom I.O."/>
            <person name="Guillou S."/>
            <person name="Cros-Aarteil S."/>
            <person name="Calhoun S."/>
            <person name="Kuo A."/>
            <person name="Mondo S."/>
            <person name="Pangilinan J."/>
            <person name="Riley R."/>
            <person name="Labutti K."/>
            <person name="Andreopoulos B."/>
            <person name="Lipzen A."/>
            <person name="Chen C."/>
            <person name="Yanf M."/>
            <person name="Daum C."/>
            <person name="Ng V."/>
            <person name="Clum A."/>
            <person name="Steindorff A."/>
            <person name="Ohm R."/>
            <person name="Martin F."/>
            <person name="Silar P."/>
            <person name="Natvig D."/>
            <person name="Lalanne C."/>
            <person name="Gautier V."/>
            <person name="Ament-Velasquez S.L."/>
            <person name="Kruys A."/>
            <person name="Hutchinson M.I."/>
            <person name="Powell A.J."/>
            <person name="Barry K."/>
            <person name="Miller A.N."/>
            <person name="Grigoriev I.V."/>
            <person name="Debuchy R."/>
            <person name="Gladieux P."/>
            <person name="Thoren M.H."/>
            <person name="Johannesson H."/>
        </authorList>
    </citation>
    <scope>NUCLEOTIDE SEQUENCE</scope>
    <source>
        <strain evidence="3">CBS 168.71</strain>
    </source>
</reference>
<evidence type="ECO:0000256" key="1">
    <source>
        <dbReference type="SAM" id="MobiDB-lite"/>
    </source>
</evidence>
<sequence>MQLRRAVSPFARQEPQLGEPIAQVHPAGCYMLFTWRIHLCPPTCSRRTQAIASFGCLSHCFCSGLVRQNWGYSGPRRPESGCPRLSKLGTRVPGAYDGLLAHDDGVLKHLLIFAARVAGNPKTQACTALASEMQSTAAGRPAYSPDFEAESSFPERHLDDDKTPSSGVGPDRYRPAPAKRQPRQVFEPSLPTLYARDWPGESQALSPDSHITSHPAPAANNTISTHFPQSTAALQAEWASFGEQPHDGRLWQSTRPEFSVDDDSDSIQSRNDSLEDFCLPMPTLPSTQKPRRRSSHRVTKPAKTSASIPSHHPAARPERPYIPDFDYNTDWFEASDAAAAFFPQLSHDHPVAASGSEIEIAYRDSSSSSKVDSKRIAHKLSEKTRRNRLTIAIREIQKLLPSGTGGEDQAAPQAPKDADFVVRPGVPSSKLDIVEMAVGFIKDLKERNRETVRRLKEVESELEQCQCRRGRGDTVASSPLNPPAMGGSGG</sequence>
<feature type="non-terminal residue" evidence="3">
    <location>
        <position position="490"/>
    </location>
</feature>
<dbReference type="InterPro" id="IPR036638">
    <property type="entry name" value="HLH_DNA-bd_sf"/>
</dbReference>
<dbReference type="RefSeq" id="XP_062657605.1">
    <property type="nucleotide sequence ID" value="XM_062807556.1"/>
</dbReference>
<dbReference type="SMART" id="SM00353">
    <property type="entry name" value="HLH"/>
    <property type="match status" value="1"/>
</dbReference>
<evidence type="ECO:0000313" key="3">
    <source>
        <dbReference type="EMBL" id="KAK3294091.1"/>
    </source>
</evidence>
<protein>
    <recommendedName>
        <fullName evidence="2">BHLH domain-containing protein</fullName>
    </recommendedName>
</protein>
<dbReference type="Proteomes" id="UP001278766">
    <property type="component" value="Unassembled WGS sequence"/>
</dbReference>
<dbReference type="Pfam" id="PF00010">
    <property type="entry name" value="HLH"/>
    <property type="match status" value="1"/>
</dbReference>
<feature type="compositionally biased region" description="Basic and acidic residues" evidence="1">
    <location>
        <begin position="153"/>
        <end position="163"/>
    </location>
</feature>
<reference evidence="3" key="1">
    <citation type="journal article" date="2023" name="Mol. Phylogenet. Evol.">
        <title>Genome-scale phylogeny and comparative genomics of the fungal order Sordariales.</title>
        <authorList>
            <person name="Hensen N."/>
            <person name="Bonometti L."/>
            <person name="Westerberg I."/>
            <person name="Brannstrom I.O."/>
            <person name="Guillou S."/>
            <person name="Cros-Aarteil S."/>
            <person name="Calhoun S."/>
            <person name="Haridas S."/>
            <person name="Kuo A."/>
            <person name="Mondo S."/>
            <person name="Pangilinan J."/>
            <person name="Riley R."/>
            <person name="LaButti K."/>
            <person name="Andreopoulos B."/>
            <person name="Lipzen A."/>
            <person name="Chen C."/>
            <person name="Yan M."/>
            <person name="Daum C."/>
            <person name="Ng V."/>
            <person name="Clum A."/>
            <person name="Steindorff A."/>
            <person name="Ohm R.A."/>
            <person name="Martin F."/>
            <person name="Silar P."/>
            <person name="Natvig D.O."/>
            <person name="Lalanne C."/>
            <person name="Gautier V."/>
            <person name="Ament-Velasquez S.L."/>
            <person name="Kruys A."/>
            <person name="Hutchinson M.I."/>
            <person name="Powell A.J."/>
            <person name="Barry K."/>
            <person name="Miller A.N."/>
            <person name="Grigoriev I.V."/>
            <person name="Debuchy R."/>
            <person name="Gladieux P."/>
            <person name="Hiltunen Thoren M."/>
            <person name="Johannesson H."/>
        </authorList>
    </citation>
    <scope>NUCLEOTIDE SEQUENCE</scope>
    <source>
        <strain evidence="3">CBS 168.71</strain>
    </source>
</reference>
<feature type="domain" description="BHLH" evidence="2">
    <location>
        <begin position="373"/>
        <end position="444"/>
    </location>
</feature>
<evidence type="ECO:0000313" key="4">
    <source>
        <dbReference type="Proteomes" id="UP001278766"/>
    </source>
</evidence>
<dbReference type="SUPFAM" id="SSF47459">
    <property type="entry name" value="HLH, helix-loop-helix DNA-binding domain"/>
    <property type="match status" value="1"/>
</dbReference>
<organism evidence="3 4">
    <name type="scientific">Chaetomium fimeti</name>
    <dbReference type="NCBI Taxonomy" id="1854472"/>
    <lineage>
        <taxon>Eukaryota</taxon>
        <taxon>Fungi</taxon>
        <taxon>Dikarya</taxon>
        <taxon>Ascomycota</taxon>
        <taxon>Pezizomycotina</taxon>
        <taxon>Sordariomycetes</taxon>
        <taxon>Sordariomycetidae</taxon>
        <taxon>Sordariales</taxon>
        <taxon>Chaetomiaceae</taxon>
        <taxon>Chaetomium</taxon>
    </lineage>
</organism>
<keyword evidence="4" id="KW-1185">Reference proteome</keyword>